<accession>A0A5D3WP57</accession>
<evidence type="ECO:0000313" key="3">
    <source>
        <dbReference type="EMBL" id="TYO99481.1"/>
    </source>
</evidence>
<reference evidence="3 4" key="1">
    <citation type="submission" date="2019-07" db="EMBL/GenBank/DDBJ databases">
        <title>Genomic Encyclopedia of Type Strains, Phase IV (KMG-IV): sequencing the most valuable type-strain genomes for metagenomic binning, comparative biology and taxonomic classification.</title>
        <authorList>
            <person name="Goeker M."/>
        </authorList>
    </citation>
    <scope>NUCLEOTIDE SEQUENCE [LARGE SCALE GENOMIC DNA]</scope>
    <source>
        <strain evidence="3 4">SS015</strain>
    </source>
</reference>
<dbReference type="Proteomes" id="UP000324159">
    <property type="component" value="Unassembled WGS sequence"/>
</dbReference>
<dbReference type="Gene3D" id="1.10.10.10">
    <property type="entry name" value="Winged helix-like DNA-binding domain superfamily/Winged helix DNA-binding domain"/>
    <property type="match status" value="2"/>
</dbReference>
<evidence type="ECO:0000256" key="1">
    <source>
        <dbReference type="HAMAP-Rule" id="MF_01584"/>
    </source>
</evidence>
<dbReference type="InterPro" id="IPR036390">
    <property type="entry name" value="WH_DNA-bd_sf"/>
</dbReference>
<keyword evidence="2" id="KW-0175">Coiled coil</keyword>
<dbReference type="HAMAP" id="MF_01584">
    <property type="entry name" value="UPF0502"/>
    <property type="match status" value="1"/>
</dbReference>
<name>A0A5D3WP57_9BACT</name>
<proteinExistence type="inferred from homology"/>
<gene>
    <name evidence="3" type="ORF">EDC39_1023</name>
</gene>
<evidence type="ECO:0000313" key="4">
    <source>
        <dbReference type="Proteomes" id="UP000324159"/>
    </source>
</evidence>
<organism evidence="3 4">
    <name type="scientific">Geothermobacter ehrlichii</name>
    <dbReference type="NCBI Taxonomy" id="213224"/>
    <lineage>
        <taxon>Bacteria</taxon>
        <taxon>Pseudomonadati</taxon>
        <taxon>Thermodesulfobacteriota</taxon>
        <taxon>Desulfuromonadia</taxon>
        <taxon>Desulfuromonadales</taxon>
        <taxon>Geothermobacteraceae</taxon>
        <taxon>Geothermobacter</taxon>
    </lineage>
</organism>
<keyword evidence="4" id="KW-1185">Reference proteome</keyword>
<dbReference type="RefSeq" id="WP_148894631.1">
    <property type="nucleotide sequence ID" value="NZ_VNIB01000002.1"/>
</dbReference>
<dbReference type="OrthoDB" id="9784785at2"/>
<sequence length="217" mass="24238">MLRPLTATEVRVLGCLAEKELATPEYYPLSLNALVNACNQKSNRDPVMQLTAEDVAEAIAALRPLGLVMQSNDGGRVAKFAHNLSGKLHLVPAELAILAELLLRGPQTPGELRQRTARMHAFDSLESLERSVEEMLQRQQPILTRLPRQPGRKEQRIAHLLAGEPEVETAPAAEPAAVATARERQERLDRLEQAVEQLRNELAGLRAEFERFKKEFE</sequence>
<dbReference type="Pfam" id="PF04337">
    <property type="entry name" value="DUF480"/>
    <property type="match status" value="1"/>
</dbReference>
<dbReference type="InterPro" id="IPR036388">
    <property type="entry name" value="WH-like_DNA-bd_sf"/>
</dbReference>
<dbReference type="EMBL" id="VNIB01000002">
    <property type="protein sequence ID" value="TYO99481.1"/>
    <property type="molecule type" value="Genomic_DNA"/>
</dbReference>
<dbReference type="InterPro" id="IPR007432">
    <property type="entry name" value="DUF480"/>
</dbReference>
<comment type="similarity">
    <text evidence="1">Belongs to the UPF0502 family.</text>
</comment>
<dbReference type="AlphaFoldDB" id="A0A5D3WP57"/>
<feature type="coiled-coil region" evidence="2">
    <location>
        <begin position="181"/>
        <end position="215"/>
    </location>
</feature>
<dbReference type="PANTHER" id="PTHR38768:SF1">
    <property type="entry name" value="UPF0502 PROTEIN YCEH"/>
    <property type="match status" value="1"/>
</dbReference>
<dbReference type="PANTHER" id="PTHR38768">
    <property type="entry name" value="UPF0502 PROTEIN YCEH"/>
    <property type="match status" value="1"/>
</dbReference>
<comment type="caution">
    <text evidence="3">The sequence shown here is derived from an EMBL/GenBank/DDBJ whole genome shotgun (WGS) entry which is preliminary data.</text>
</comment>
<dbReference type="SUPFAM" id="SSF46785">
    <property type="entry name" value="Winged helix' DNA-binding domain"/>
    <property type="match status" value="2"/>
</dbReference>
<evidence type="ECO:0000256" key="2">
    <source>
        <dbReference type="SAM" id="Coils"/>
    </source>
</evidence>
<protein>
    <submittedName>
        <fullName evidence="3">Uncharacterized protein</fullName>
    </submittedName>
</protein>